<dbReference type="Proteomes" id="UP000219621">
    <property type="component" value="Unassembled WGS sequence"/>
</dbReference>
<dbReference type="GO" id="GO:0000160">
    <property type="term" value="P:phosphorelay signal transduction system"/>
    <property type="evidence" value="ECO:0007669"/>
    <property type="project" value="InterPro"/>
</dbReference>
<dbReference type="Pfam" id="PF00072">
    <property type="entry name" value="Response_reg"/>
    <property type="match status" value="1"/>
</dbReference>
<dbReference type="PANTHER" id="PTHR44520">
    <property type="entry name" value="RESPONSE REGULATOR RCP1-RELATED"/>
    <property type="match status" value="1"/>
</dbReference>
<dbReference type="AlphaFoldDB" id="A0A286GYE3"/>
<protein>
    <submittedName>
        <fullName evidence="3">Response regulator receiver domain-containing protein</fullName>
    </submittedName>
</protein>
<dbReference type="RefSeq" id="WP_097281253.1">
    <property type="nucleotide sequence ID" value="NZ_OCNJ01000013.1"/>
</dbReference>
<dbReference type="InterPro" id="IPR011006">
    <property type="entry name" value="CheY-like_superfamily"/>
</dbReference>
<dbReference type="InterPro" id="IPR052893">
    <property type="entry name" value="TCS_response_regulator"/>
</dbReference>
<feature type="domain" description="Response regulatory" evidence="2">
    <location>
        <begin position="6"/>
        <end position="126"/>
    </location>
</feature>
<dbReference type="InterPro" id="IPR001789">
    <property type="entry name" value="Sig_transdc_resp-reg_receiver"/>
</dbReference>
<proteinExistence type="predicted"/>
<dbReference type="OrthoDB" id="9793549at2"/>
<dbReference type="Gene3D" id="3.40.50.2300">
    <property type="match status" value="1"/>
</dbReference>
<reference evidence="3 4" key="1">
    <citation type="submission" date="2017-09" db="EMBL/GenBank/DDBJ databases">
        <authorList>
            <person name="Ehlers B."/>
            <person name="Leendertz F.H."/>
        </authorList>
    </citation>
    <scope>NUCLEOTIDE SEQUENCE [LARGE SCALE GENOMIC DNA]</scope>
    <source>
        <strain evidence="3 4">USBA 140</strain>
    </source>
</reference>
<evidence type="ECO:0000256" key="1">
    <source>
        <dbReference type="PROSITE-ProRule" id="PRU00169"/>
    </source>
</evidence>
<organism evidence="3 4">
    <name type="scientific">Caenispirillum bisanense</name>
    <dbReference type="NCBI Taxonomy" id="414052"/>
    <lineage>
        <taxon>Bacteria</taxon>
        <taxon>Pseudomonadati</taxon>
        <taxon>Pseudomonadota</taxon>
        <taxon>Alphaproteobacteria</taxon>
        <taxon>Rhodospirillales</taxon>
        <taxon>Novispirillaceae</taxon>
        <taxon>Caenispirillum</taxon>
    </lineage>
</organism>
<evidence type="ECO:0000313" key="4">
    <source>
        <dbReference type="Proteomes" id="UP000219621"/>
    </source>
</evidence>
<feature type="modified residue" description="4-aspartylphosphate" evidence="1">
    <location>
        <position position="59"/>
    </location>
</feature>
<name>A0A286GYE3_9PROT</name>
<dbReference type="CDD" id="cd17557">
    <property type="entry name" value="REC_Rcp-like"/>
    <property type="match status" value="1"/>
</dbReference>
<dbReference type="PANTHER" id="PTHR44520:SF2">
    <property type="entry name" value="RESPONSE REGULATOR RCP1"/>
    <property type="match status" value="1"/>
</dbReference>
<keyword evidence="1" id="KW-0597">Phosphoprotein</keyword>
<dbReference type="SMART" id="SM00448">
    <property type="entry name" value="REC"/>
    <property type="match status" value="1"/>
</dbReference>
<gene>
    <name evidence="3" type="ORF">SAMN05421508_11320</name>
</gene>
<dbReference type="EMBL" id="OCNJ01000013">
    <property type="protein sequence ID" value="SOE00528.1"/>
    <property type="molecule type" value="Genomic_DNA"/>
</dbReference>
<evidence type="ECO:0000313" key="3">
    <source>
        <dbReference type="EMBL" id="SOE00528.1"/>
    </source>
</evidence>
<evidence type="ECO:0000259" key="2">
    <source>
        <dbReference type="PROSITE" id="PS50110"/>
    </source>
</evidence>
<keyword evidence="4" id="KW-1185">Reference proteome</keyword>
<sequence length="140" mass="16115">MTRAPLFLLADDNPDDAELTREALKEAEPRVALHWVRDGQECIDYLRSGQPRPDLILLDLNMPRKDGRQTLLEIKESPDLCDLPVVILTTSEAERDVVESYRRHANAYMVKPITIDDLIDIMKQLSQFWLGSFLRLPQSN</sequence>
<accession>A0A286GYE3</accession>
<dbReference type="SUPFAM" id="SSF52172">
    <property type="entry name" value="CheY-like"/>
    <property type="match status" value="1"/>
</dbReference>
<dbReference type="PROSITE" id="PS50110">
    <property type="entry name" value="RESPONSE_REGULATORY"/>
    <property type="match status" value="1"/>
</dbReference>